<dbReference type="GO" id="GO:0045040">
    <property type="term" value="P:protein insertion into mitochondrial outer membrane"/>
    <property type="evidence" value="ECO:0007669"/>
    <property type="project" value="TreeGrafter"/>
</dbReference>
<evidence type="ECO:0000313" key="8">
    <source>
        <dbReference type="Proteomes" id="UP000186922"/>
    </source>
</evidence>
<evidence type="ECO:0000256" key="2">
    <source>
        <dbReference type="ARBA" id="ARBA00010913"/>
    </source>
</evidence>
<gene>
    <name evidence="7" type="primary">RvY_07645-1</name>
    <name evidence="7" type="synonym">RvY_07645.1</name>
    <name evidence="7" type="ORF">RvY_07645</name>
</gene>
<evidence type="ECO:0000256" key="5">
    <source>
        <dbReference type="ARBA" id="ARBA00023136"/>
    </source>
</evidence>
<evidence type="ECO:0000256" key="3">
    <source>
        <dbReference type="ARBA" id="ARBA00022452"/>
    </source>
</evidence>
<keyword evidence="8" id="KW-1185">Reference proteome</keyword>
<comment type="subcellular location">
    <subcellularLocation>
        <location evidence="1">Mitochondrion outer membrane</location>
        <topology evidence="1">Multi-pass membrane protein</topology>
    </subcellularLocation>
</comment>
<keyword evidence="5" id="KW-0472">Membrane</keyword>
<name>A0A1D1V2Y1_RAMVA</name>
<keyword evidence="4" id="KW-0812">Transmembrane</keyword>
<dbReference type="InterPro" id="IPR039910">
    <property type="entry name" value="D15-like"/>
</dbReference>
<proteinExistence type="inferred from homology"/>
<comment type="caution">
    <text evidence="7">The sequence shown here is derived from an EMBL/GenBank/DDBJ whole genome shotgun (WGS) entry which is preliminary data.</text>
</comment>
<keyword evidence="3" id="KW-1134">Transmembrane beta strand</keyword>
<dbReference type="AlphaFoldDB" id="A0A1D1V2Y1"/>
<dbReference type="PANTHER" id="PTHR12815">
    <property type="entry name" value="SORTING AND ASSEMBLY MACHINERY SAMM50 PROTEIN FAMILY MEMBER"/>
    <property type="match status" value="1"/>
</dbReference>
<organism evidence="7 8">
    <name type="scientific">Ramazzottius varieornatus</name>
    <name type="common">Water bear</name>
    <name type="synonym">Tardigrade</name>
    <dbReference type="NCBI Taxonomy" id="947166"/>
    <lineage>
        <taxon>Eukaryota</taxon>
        <taxon>Metazoa</taxon>
        <taxon>Ecdysozoa</taxon>
        <taxon>Tardigrada</taxon>
        <taxon>Eutardigrada</taxon>
        <taxon>Parachela</taxon>
        <taxon>Hypsibioidea</taxon>
        <taxon>Ramazzottiidae</taxon>
        <taxon>Ramazzottius</taxon>
    </lineage>
</organism>
<reference evidence="7 8" key="1">
    <citation type="journal article" date="2016" name="Nat. Commun.">
        <title>Extremotolerant tardigrade genome and improved radiotolerance of human cultured cells by tardigrade-unique protein.</title>
        <authorList>
            <person name="Hashimoto T."/>
            <person name="Horikawa D.D."/>
            <person name="Saito Y."/>
            <person name="Kuwahara H."/>
            <person name="Kozuka-Hata H."/>
            <person name="Shin-I T."/>
            <person name="Minakuchi Y."/>
            <person name="Ohishi K."/>
            <person name="Motoyama A."/>
            <person name="Aizu T."/>
            <person name="Enomoto A."/>
            <person name="Kondo K."/>
            <person name="Tanaka S."/>
            <person name="Hara Y."/>
            <person name="Koshikawa S."/>
            <person name="Sagara H."/>
            <person name="Miura T."/>
            <person name="Yokobori S."/>
            <person name="Miyagawa K."/>
            <person name="Suzuki Y."/>
            <person name="Kubo T."/>
            <person name="Oyama M."/>
            <person name="Kohara Y."/>
            <person name="Fujiyama A."/>
            <person name="Arakawa K."/>
            <person name="Katayama T."/>
            <person name="Toyoda A."/>
            <person name="Kunieda T."/>
        </authorList>
    </citation>
    <scope>NUCLEOTIDE SEQUENCE [LARGE SCALE GENOMIC DNA]</scope>
    <source>
        <strain evidence="7 8">YOKOZUNA-1</strain>
    </source>
</reference>
<dbReference type="EMBL" id="BDGG01000003">
    <property type="protein sequence ID" value="GAU96159.1"/>
    <property type="molecule type" value="Genomic_DNA"/>
</dbReference>
<dbReference type="STRING" id="947166.A0A1D1V2Y1"/>
<dbReference type="GO" id="GO:0033108">
    <property type="term" value="P:mitochondrial respiratory chain complex assembly"/>
    <property type="evidence" value="ECO:0007669"/>
    <property type="project" value="TreeGrafter"/>
</dbReference>
<evidence type="ECO:0000259" key="6">
    <source>
        <dbReference type="Pfam" id="PF01103"/>
    </source>
</evidence>
<protein>
    <recommendedName>
        <fullName evidence="6">Bacterial surface antigen (D15) domain-containing protein</fullName>
    </recommendedName>
</protein>
<dbReference type="OrthoDB" id="1724197at2759"/>
<evidence type="ECO:0000256" key="1">
    <source>
        <dbReference type="ARBA" id="ARBA00004374"/>
    </source>
</evidence>
<dbReference type="Proteomes" id="UP000186922">
    <property type="component" value="Unassembled WGS sequence"/>
</dbReference>
<feature type="domain" description="Bacterial surface antigen (D15)" evidence="6">
    <location>
        <begin position="134"/>
        <end position="442"/>
    </location>
</feature>
<dbReference type="InterPro" id="IPR000184">
    <property type="entry name" value="Bac_surfAg_D15"/>
</dbReference>
<evidence type="ECO:0000256" key="4">
    <source>
        <dbReference type="ARBA" id="ARBA00022692"/>
    </source>
</evidence>
<sequence length="446" mass="48810">MAGFFEATQKAQAEGSVAQTLDLDVLSGVKTIVDKVNLEGIGRTKDGVLHKECQRIFRSENFEELILNVDFTIKEFQRLGLFKAIGVLIDVGKEPQNYEVSFFVKEPNQLFGSVQTTVSGSGDTGLNVAVETPNVFGSGQRFRIEQGFGTKTKSHFSFSYGHPIQLSAIKYINAGVFRRNFTFDASGLFNVDHGLSLDIQNEVGPYGTRHRIGWEGSWRFVNSFNPKTPYEVRQYTGHSLKSAVINEIIHDTRDHAMLPEEGFLVRVFNELAGLGGDVMHLKTEAHLQMNVSLYKSIVAQATLGCGQVMPFGLNPVSISDRYFLGGLNFRGFTQNHVGPHAGNFAIGGNLFWTSGLHLYAPLPFGDPYQPLLRHIRLHGFGNVGGLGNAGWSGLFSNFPMSAGCGVVLALGKLARLEINFTKVLTTTGSEVLSPGQISFGFGVVYS</sequence>
<comment type="similarity">
    <text evidence="2">Belongs to the SAM50/omp85 family.</text>
</comment>
<dbReference type="Pfam" id="PF01103">
    <property type="entry name" value="Omp85"/>
    <property type="match status" value="1"/>
</dbReference>
<dbReference type="GO" id="GO:0005741">
    <property type="term" value="C:mitochondrial outer membrane"/>
    <property type="evidence" value="ECO:0007669"/>
    <property type="project" value="UniProtKB-SubCell"/>
</dbReference>
<dbReference type="PANTHER" id="PTHR12815:SF18">
    <property type="entry name" value="SORTING AND ASSEMBLY MACHINERY COMPONENT 50 HOMOLOG"/>
    <property type="match status" value="1"/>
</dbReference>
<evidence type="ECO:0000313" key="7">
    <source>
        <dbReference type="EMBL" id="GAU96159.1"/>
    </source>
</evidence>
<accession>A0A1D1V2Y1</accession>
<dbReference type="Gene3D" id="2.40.160.50">
    <property type="entry name" value="membrane protein fhac: a member of the omp85/tpsb transporter family"/>
    <property type="match status" value="1"/>
</dbReference>